<dbReference type="Gene3D" id="3.30.70.330">
    <property type="match status" value="1"/>
</dbReference>
<feature type="compositionally biased region" description="Polar residues" evidence="9">
    <location>
        <begin position="1743"/>
        <end position="1754"/>
    </location>
</feature>
<dbReference type="SUPFAM" id="SSF52540">
    <property type="entry name" value="P-loop containing nucleoside triphosphate hydrolases"/>
    <property type="match status" value="1"/>
</dbReference>
<evidence type="ECO:0000259" key="11">
    <source>
        <dbReference type="PROSITE" id="PS50262"/>
    </source>
</evidence>
<dbReference type="PROSITE" id="PS51720">
    <property type="entry name" value="G_AIG1"/>
    <property type="match status" value="1"/>
</dbReference>
<evidence type="ECO:0000256" key="8">
    <source>
        <dbReference type="SAM" id="Coils"/>
    </source>
</evidence>
<keyword evidence="15" id="KW-1185">Reference proteome</keyword>
<dbReference type="InterPro" id="IPR006703">
    <property type="entry name" value="G_AIG1"/>
</dbReference>
<dbReference type="Pfam" id="PF04548">
    <property type="entry name" value="AIG1"/>
    <property type="match status" value="1"/>
</dbReference>
<keyword evidence="4" id="KW-0547">Nucleotide-binding</keyword>
<feature type="transmembrane region" description="Helical" evidence="10">
    <location>
        <begin position="1383"/>
        <end position="1403"/>
    </location>
</feature>
<feature type="region of interest" description="Disordered" evidence="9">
    <location>
        <begin position="1713"/>
        <end position="1754"/>
    </location>
</feature>
<feature type="transmembrane region" description="Helical" evidence="10">
    <location>
        <begin position="1622"/>
        <end position="1648"/>
    </location>
</feature>
<dbReference type="Proteomes" id="UP001228049">
    <property type="component" value="Unassembled WGS sequence"/>
</dbReference>
<gene>
    <name evidence="14" type="ORF">KUDE01_014638</name>
</gene>
<evidence type="ECO:0000256" key="10">
    <source>
        <dbReference type="SAM" id="Phobius"/>
    </source>
</evidence>
<feature type="domain" description="G-protein coupled receptors family 1 profile" evidence="11">
    <location>
        <begin position="1479"/>
        <end position="1685"/>
    </location>
</feature>
<feature type="compositionally biased region" description="Low complexity" evidence="9">
    <location>
        <begin position="96"/>
        <end position="110"/>
    </location>
</feature>
<evidence type="ECO:0000256" key="5">
    <source>
        <dbReference type="ARBA" id="ARBA00022989"/>
    </source>
</evidence>
<dbReference type="InterPro" id="IPR002589">
    <property type="entry name" value="Macro_dom"/>
</dbReference>
<sequence length="1754" mass="197410">MDDFYQYPVFFECQSLLQDQVKKIENYFRVRRRSGGGDCGSLRNVTDQIYSIYFKNQKDQQAVLKKSVHDVEDLVLTVRDGLELHTSSPNKNITAPVQSPQSIPVSIPPSSGEKYELQKNTFLLRYLKECPTAWKRLEKDLASLSCSAQLYPEEGRVSVSFSTQPDDENDIRDWKVEVDKLFDGYLCHCEVDPHKVVALLESRNSLQTTNDVKVYSENGMAVVVGQPSQVNAKLMDVDALLGKQRPRLLERQTCICRLGEAKLRLLWKEIEHTLPKDFPEVKVTQGAPGQLHLEGSVEDILKAKDWISDQEKLVFERTVSDMSPHLLAFLKKAYNGPGVLGDFVGVAGKVEVELRDTELRFSSLSANILVETEKALQCEIKEVKIDVPYCSAVPSELQEKLKSKTKDMNQVQHRAQVVFGSDSSVCFLGHTKEVEELNEVVIQFILDQSSVRSVVDLPFEELVHELPELLQLHGLDHSGVTFNPLTSSSRPMVVLEGPSSKVTEVRNRLGPILDSLVQDRLPIDNRVEVMYRASTENRAPSDLGFQMDASAQDGAIGATAGAPGGGVHLEIIQGTIETQQVDALVSPMVGHDPLSTRVGNTLFQHFGNQLTARFRKEADEETIPGDTVLVEALAGLQSNAVIFLNLAPWNEDPDGAAVEVLRMGINNILTSCENRGFGSVALPVLGAGIALRFPDSLVARVVLEEVYAFEQNRASAKPLLVRIVIHPEDEDSLEAFKSAQEAFQLKGFTMRMNQHEQGPTPTRIVLLGKTGSGKSNLGNTIFGEEVFTPNNSPNSGTRKCQAETRSVNGRSLTLIDTPGFFDACKSEEDMKPEIVSCITECAPGPHVFLIVLKVEKFTEHEQAVITKICEYFSEDALKYAVIVFTHGEQLEGRTIEEFVKLNKNLSALVKKCGGRCHVMDNKYWKDNQQEEYKNNQVQVEELLNAIDNMVKENNGRFYTNEVFEEVEKDICTVVEEYIKHDTSSMKALRGTAAVDGGGLGVAGTVLAVATTGFAVTGGVGALHPEACSQDLHPEAFFQDLHPEAFFQDLRPEACSQDLHPEAYSQDLHPEAFFQDLRPEACSQDLHPEAFFQDLHPEAFFQDLHPEACSQDLHPEAYSQDLHPEAFFQDLHPDAFFQDLYPEAYSQDLYPEACSQDLHPEAYSQDLHPEAFFQDLHPEAFFQDLHPEAFFQDLRPETFTLRPSFKTFALRPALKTFTLRLSFRTFTLRPYFKTFTLRPALKTFTLRPTLKTFTLRPSFKTFTLMPSFKTFTLKPTLKNFTLRPALKTFTLRPTLKTFTLRPSFKTFTLMPSFKTFTMMPSIKTFTLRPALKTFTLKPSLKTFTLRPALKTFTMRPSFKTFALRLALKTFTPMPSLKTFTLRPALKYFTLSPALKTFTLMPALWRNMLAEAVKQSVQLSERELQKLNQAEENVKVTKMAQSTIHPILNITTPSSPIVDTGVGTTVGALILSLVFLLGFPGNLFIIWSVLARARKHSVTTLLILNLAIADGSLMALTPFFVIYLIMKTWVFGNVMCKLLFYLCLVNMYASIQLIMLMSIYRLVAVLWPRRVTLITGRKTVALQYMLELVLGFLIPYTVIVVSYICILRRLRQTKFRRRIRSEKLILAIVLTFCLFWLPYHLVNMVQVTWALCPKGPMKETLNLIWHKSRAVTSAIAFISSCANPVLYFFAGKSYIRREGLAFMARLFEGTALDSATRKSRQNSQNSREKDKETDAVMLKEKDQDSSSNAKPVNNGK</sequence>
<dbReference type="InterPro" id="IPR045058">
    <property type="entry name" value="GIMA/IAN/Toc"/>
</dbReference>
<keyword evidence="3 10" id="KW-0812">Transmembrane</keyword>
<feature type="domain" description="AIG1-type G" evidence="13">
    <location>
        <begin position="759"/>
        <end position="967"/>
    </location>
</feature>
<feature type="transmembrane region" description="Helical" evidence="10">
    <location>
        <begin position="1536"/>
        <end position="1558"/>
    </location>
</feature>
<evidence type="ECO:0000256" key="2">
    <source>
        <dbReference type="ARBA" id="ARBA00008535"/>
    </source>
</evidence>
<comment type="caution">
    <text evidence="14">The sequence shown here is derived from an EMBL/GenBank/DDBJ whole genome shotgun (WGS) entry which is preliminary data.</text>
</comment>
<dbReference type="PANTHER" id="PTHR10903:SF62">
    <property type="entry name" value="GTPASE IMAP FAMILY MEMBER 4-LIKE-RELATED"/>
    <property type="match status" value="1"/>
</dbReference>
<dbReference type="EMBL" id="JASDAP010000016">
    <property type="protein sequence ID" value="KAK1889965.1"/>
    <property type="molecule type" value="Genomic_DNA"/>
</dbReference>
<dbReference type="GO" id="GO:0004930">
    <property type="term" value="F:G protein-coupled receptor activity"/>
    <property type="evidence" value="ECO:0007669"/>
    <property type="project" value="InterPro"/>
</dbReference>
<dbReference type="InterPro" id="IPR000276">
    <property type="entry name" value="GPCR_Rhodpsn"/>
</dbReference>
<dbReference type="SUPFAM" id="SSF52949">
    <property type="entry name" value="Macro domain-like"/>
    <property type="match status" value="1"/>
</dbReference>
<dbReference type="CDD" id="cd01852">
    <property type="entry name" value="AIG1"/>
    <property type="match status" value="1"/>
</dbReference>
<dbReference type="PANTHER" id="PTHR10903">
    <property type="entry name" value="GTPASE, IMAP FAMILY MEMBER-RELATED"/>
    <property type="match status" value="1"/>
</dbReference>
<keyword evidence="8" id="KW-0175">Coiled coil</keyword>
<dbReference type="Gene3D" id="3.40.50.300">
    <property type="entry name" value="P-loop containing nucleotide triphosphate hydrolases"/>
    <property type="match status" value="1"/>
</dbReference>
<comment type="subcellular location">
    <subcellularLocation>
        <location evidence="1">Membrane</location>
    </subcellularLocation>
</comment>
<dbReference type="PRINTS" id="PR00237">
    <property type="entry name" value="GPCRRHODOPSN"/>
</dbReference>
<feature type="compositionally biased region" description="Basic and acidic residues" evidence="9">
    <location>
        <begin position="1724"/>
        <end position="1742"/>
    </location>
</feature>
<feature type="region of interest" description="Disordered" evidence="9">
    <location>
        <begin position="87"/>
        <end position="110"/>
    </location>
</feature>
<keyword evidence="6" id="KW-0342">GTP-binding</keyword>
<feature type="transmembrane region" description="Helical" evidence="10">
    <location>
        <begin position="1668"/>
        <end position="1688"/>
    </location>
</feature>
<dbReference type="InterPro" id="IPR057051">
    <property type="entry name" value="PARP14_RPM_1"/>
</dbReference>
<keyword evidence="7 10" id="KW-0472">Membrane</keyword>
<dbReference type="InterPro" id="IPR027417">
    <property type="entry name" value="P-loop_NTPase"/>
</dbReference>
<evidence type="ECO:0000256" key="3">
    <source>
        <dbReference type="ARBA" id="ARBA00022692"/>
    </source>
</evidence>
<feature type="transmembrane region" description="Helical" evidence="10">
    <location>
        <begin position="1578"/>
        <end position="1602"/>
    </location>
</feature>
<protein>
    <submittedName>
        <fullName evidence="14">GTPase IMAP family member 7</fullName>
    </submittedName>
</protein>
<feature type="transmembrane region" description="Helical" evidence="10">
    <location>
        <begin position="1464"/>
        <end position="1488"/>
    </location>
</feature>
<organism evidence="14 15">
    <name type="scientific">Dissostichus eleginoides</name>
    <name type="common">Patagonian toothfish</name>
    <name type="synonym">Dissostichus amissus</name>
    <dbReference type="NCBI Taxonomy" id="100907"/>
    <lineage>
        <taxon>Eukaryota</taxon>
        <taxon>Metazoa</taxon>
        <taxon>Chordata</taxon>
        <taxon>Craniata</taxon>
        <taxon>Vertebrata</taxon>
        <taxon>Euteleostomi</taxon>
        <taxon>Actinopterygii</taxon>
        <taxon>Neopterygii</taxon>
        <taxon>Teleostei</taxon>
        <taxon>Neoteleostei</taxon>
        <taxon>Acanthomorphata</taxon>
        <taxon>Eupercaria</taxon>
        <taxon>Perciformes</taxon>
        <taxon>Notothenioidei</taxon>
        <taxon>Nototheniidae</taxon>
        <taxon>Dissostichus</taxon>
    </lineage>
</organism>
<feature type="domain" description="Macro" evidence="12">
    <location>
        <begin position="556"/>
        <end position="744"/>
    </location>
</feature>
<evidence type="ECO:0000313" key="15">
    <source>
        <dbReference type="Proteomes" id="UP001228049"/>
    </source>
</evidence>
<keyword evidence="5 10" id="KW-1133">Transmembrane helix</keyword>
<feature type="transmembrane region" description="Helical" evidence="10">
    <location>
        <begin position="1500"/>
        <end position="1524"/>
    </location>
</feature>
<reference evidence="14" key="1">
    <citation type="submission" date="2023-04" db="EMBL/GenBank/DDBJ databases">
        <title>Chromosome-level genome of Chaenocephalus aceratus.</title>
        <authorList>
            <person name="Park H."/>
        </authorList>
    </citation>
    <scope>NUCLEOTIDE SEQUENCE</scope>
    <source>
        <strain evidence="14">DE</strain>
        <tissue evidence="14">Muscle</tissue>
    </source>
</reference>
<proteinExistence type="inferred from homology"/>
<dbReference type="InterPro" id="IPR017452">
    <property type="entry name" value="GPCR_Rhodpsn_7TM"/>
</dbReference>
<feature type="coiled-coil region" evidence="8">
    <location>
        <begin position="925"/>
        <end position="952"/>
    </location>
</feature>
<evidence type="ECO:0000256" key="9">
    <source>
        <dbReference type="SAM" id="MobiDB-lite"/>
    </source>
</evidence>
<evidence type="ECO:0000256" key="6">
    <source>
        <dbReference type="ARBA" id="ARBA00023134"/>
    </source>
</evidence>
<dbReference type="PROSITE" id="PS50262">
    <property type="entry name" value="G_PROTEIN_RECEP_F1_2"/>
    <property type="match status" value="1"/>
</dbReference>
<dbReference type="PROSITE" id="PS51154">
    <property type="entry name" value="MACRO"/>
    <property type="match status" value="1"/>
</dbReference>
<dbReference type="InterPro" id="IPR012677">
    <property type="entry name" value="Nucleotide-bd_a/b_plait_sf"/>
</dbReference>
<dbReference type="Pfam" id="PF23222">
    <property type="entry name" value="RRM_PARP14_1"/>
    <property type="match status" value="1"/>
</dbReference>
<dbReference type="Gene3D" id="3.40.220.10">
    <property type="entry name" value="Leucine Aminopeptidase, subunit E, domain 1"/>
    <property type="match status" value="1"/>
</dbReference>
<dbReference type="FunFam" id="3.40.50.300:FF:000366">
    <property type="entry name" value="GTPase, IMAP family member 2"/>
    <property type="match status" value="1"/>
</dbReference>
<dbReference type="InterPro" id="IPR043472">
    <property type="entry name" value="Macro_dom-like"/>
</dbReference>
<evidence type="ECO:0000259" key="13">
    <source>
        <dbReference type="PROSITE" id="PS51720"/>
    </source>
</evidence>
<dbReference type="Pfam" id="PF00001">
    <property type="entry name" value="7tm_1"/>
    <property type="match status" value="2"/>
</dbReference>
<name>A0AAD9BU16_DISEL</name>
<evidence type="ECO:0000259" key="12">
    <source>
        <dbReference type="PROSITE" id="PS51154"/>
    </source>
</evidence>
<evidence type="ECO:0000256" key="4">
    <source>
        <dbReference type="ARBA" id="ARBA00022741"/>
    </source>
</evidence>
<dbReference type="GO" id="GO:0005525">
    <property type="term" value="F:GTP binding"/>
    <property type="evidence" value="ECO:0007669"/>
    <property type="project" value="UniProtKB-KW"/>
</dbReference>
<dbReference type="GO" id="GO:0016020">
    <property type="term" value="C:membrane"/>
    <property type="evidence" value="ECO:0007669"/>
    <property type="project" value="UniProtKB-SubCell"/>
</dbReference>
<comment type="similarity">
    <text evidence="2">Belongs to the TRAFAC class TrmE-Era-EngA-EngB-Septin-like GTPase superfamily. AIG1/Toc34/Toc159-like paraseptin GTPase family. IAN subfamily.</text>
</comment>
<evidence type="ECO:0000256" key="1">
    <source>
        <dbReference type="ARBA" id="ARBA00004370"/>
    </source>
</evidence>
<dbReference type="Pfam" id="PF01661">
    <property type="entry name" value="Macro"/>
    <property type="match status" value="1"/>
</dbReference>
<evidence type="ECO:0000256" key="7">
    <source>
        <dbReference type="ARBA" id="ARBA00023136"/>
    </source>
</evidence>
<evidence type="ECO:0000313" key="14">
    <source>
        <dbReference type="EMBL" id="KAK1889965.1"/>
    </source>
</evidence>
<dbReference type="Gene3D" id="1.20.1070.10">
    <property type="entry name" value="Rhodopsin 7-helix transmembrane proteins"/>
    <property type="match status" value="2"/>
</dbReference>
<accession>A0AAD9BU16</accession>
<feature type="coiled-coil region" evidence="8">
    <location>
        <begin position="1408"/>
        <end position="1435"/>
    </location>
</feature>
<dbReference type="SUPFAM" id="SSF81321">
    <property type="entry name" value="Family A G protein-coupled receptor-like"/>
    <property type="match status" value="1"/>
</dbReference>